<dbReference type="RefSeq" id="WP_144651368.1">
    <property type="nucleotide sequence ID" value="NZ_VNFK01000010.1"/>
</dbReference>
<protein>
    <recommendedName>
        <fullName evidence="3">Bacteriophage Mu GpT domain-containing protein</fullName>
    </recommendedName>
</protein>
<gene>
    <name evidence="1" type="ORF">FQP90_13645</name>
</gene>
<evidence type="ECO:0000313" key="2">
    <source>
        <dbReference type="Proteomes" id="UP000316500"/>
    </source>
</evidence>
<dbReference type="Pfam" id="PF25209">
    <property type="entry name" value="Phage_capsid_4"/>
    <property type="match status" value="1"/>
</dbReference>
<proteinExistence type="predicted"/>
<evidence type="ECO:0008006" key="3">
    <source>
        <dbReference type="Google" id="ProtNLM"/>
    </source>
</evidence>
<reference evidence="1 2" key="1">
    <citation type="submission" date="2019-07" db="EMBL/GenBank/DDBJ databases">
        <title>Diversity of Bacteria from Kongsfjorden, Arctic.</title>
        <authorList>
            <person name="Yu Y."/>
        </authorList>
    </citation>
    <scope>NUCLEOTIDE SEQUENCE [LARGE SCALE GENOMIC DNA]</scope>
    <source>
        <strain evidence="1 2">SM1928</strain>
    </source>
</reference>
<dbReference type="AlphaFoldDB" id="A0A558GXJ7"/>
<sequence length="361" mass="39363">MNALNTGDILAKEGFRIAPSVKGRILEAAKLFNEGVAGKSAGAEYRMKEAFSTSDFPKLLGAAFQIEARDTYQNTEPEWQTFVPEKKVKDFRPAKNVDVFGGRDAFDDVAEGEEYKGRSLNESEFTFSAGKTGNFFALTFEARKNNEYYQLLDFPGRFGTAARATEDRKVFEKFVGATGPIAEFFGGSVSNKILNEANLLAAYKTIIGRKNADGLPVNFNGRPITLLIPQSLQFEAEALINEPRVDAGGGTSKKNPLFGKFNIVVSWRLSVLDVSANSATSWYLFPPKESDFAALGKVTMVGEETVDIRVKRDQGERVDGGAIGIEEGSIDDDTITYRGRHITGGAKLDTTFAYASTGTTA</sequence>
<dbReference type="Proteomes" id="UP000316500">
    <property type="component" value="Unassembled WGS sequence"/>
</dbReference>
<name>A0A558GXJ7_PAENT</name>
<comment type="caution">
    <text evidence="1">The sequence shown here is derived from an EMBL/GenBank/DDBJ whole genome shotgun (WGS) entry which is preliminary data.</text>
</comment>
<organism evidence="1 2">
    <name type="scientific">Paenarthrobacter nitroguajacolicus</name>
    <name type="common">Arthrobacter nitroguajacolicus</name>
    <dbReference type="NCBI Taxonomy" id="211146"/>
    <lineage>
        <taxon>Bacteria</taxon>
        <taxon>Bacillati</taxon>
        <taxon>Actinomycetota</taxon>
        <taxon>Actinomycetes</taxon>
        <taxon>Micrococcales</taxon>
        <taxon>Micrococcaceae</taxon>
        <taxon>Paenarthrobacter</taxon>
    </lineage>
</organism>
<accession>A0A558GXJ7</accession>
<evidence type="ECO:0000313" key="1">
    <source>
        <dbReference type="EMBL" id="TVU61579.1"/>
    </source>
</evidence>
<dbReference type="EMBL" id="VNFK01000010">
    <property type="protein sequence ID" value="TVU61579.1"/>
    <property type="molecule type" value="Genomic_DNA"/>
</dbReference>
<dbReference type="OrthoDB" id="3830856at2"/>